<sequence length="335" mass="35577">MKKKPILLLSLIIVLVLGMLASVLAFTSVANPLLASFGLRKVQVTPTIMPHPTATLTPSPPPSPSPTLEITPTVPSKQNAPAIQAEAAYLFEVNSGKALFQQKNDMPLPVASTTKMMTAVLALENGNPDQRITVPEAAIDHVQGTDASTAQLVAGDVLTLLDLLYGLMLPSGADAAYTIALVIGDGSVDTFIQMMNAKAQALGMTQTHFVDADGLTIEGDVSTSTADDLVTLARYAMTIPLFAEIAKSPAYEVQATSTNHRYTWPSRVTLLSSYEGLLGIKTGYTGRAGYCFVFAAVQDDHYIIGAILHDTSLSQRDIDATALLNWGFAKLKGTL</sequence>
<dbReference type="PANTHER" id="PTHR21581:SF33">
    <property type="entry name" value="D-ALANYL-D-ALANINE CARBOXYPEPTIDASE DACB"/>
    <property type="match status" value="1"/>
</dbReference>
<dbReference type="GO" id="GO:0006508">
    <property type="term" value="P:proteolysis"/>
    <property type="evidence" value="ECO:0007669"/>
    <property type="project" value="InterPro"/>
</dbReference>
<evidence type="ECO:0000256" key="1">
    <source>
        <dbReference type="ARBA" id="ARBA00007164"/>
    </source>
</evidence>
<evidence type="ECO:0000313" key="12">
    <source>
        <dbReference type="Proteomes" id="UP000248806"/>
    </source>
</evidence>
<keyword evidence="11" id="KW-0645">Protease</keyword>
<keyword evidence="5" id="KW-0573">Peptidoglycan synthesis</keyword>
<dbReference type="Proteomes" id="UP000248806">
    <property type="component" value="Unassembled WGS sequence"/>
</dbReference>
<organism evidence="11 12">
    <name type="scientific">Thermosporothrix hazakensis</name>
    <dbReference type="NCBI Taxonomy" id="644383"/>
    <lineage>
        <taxon>Bacteria</taxon>
        <taxon>Bacillati</taxon>
        <taxon>Chloroflexota</taxon>
        <taxon>Ktedonobacteria</taxon>
        <taxon>Ktedonobacterales</taxon>
        <taxon>Thermosporotrichaceae</taxon>
        <taxon>Thermosporothrix</taxon>
    </lineage>
</organism>
<dbReference type="PRINTS" id="PR00725">
    <property type="entry name" value="DADACBPTASE1"/>
</dbReference>
<dbReference type="AlphaFoldDB" id="A0A326UEK6"/>
<feature type="active site" description="Proton acceptor" evidence="7">
    <location>
        <position position="115"/>
    </location>
</feature>
<evidence type="ECO:0000259" key="10">
    <source>
        <dbReference type="Pfam" id="PF00768"/>
    </source>
</evidence>
<dbReference type="RefSeq" id="WP_111318747.1">
    <property type="nucleotide sequence ID" value="NZ_BIFX01000001.1"/>
</dbReference>
<reference evidence="11 12" key="1">
    <citation type="submission" date="2018-06" db="EMBL/GenBank/DDBJ databases">
        <title>Genomic Encyclopedia of Archaeal and Bacterial Type Strains, Phase II (KMG-II): from individual species to whole genera.</title>
        <authorList>
            <person name="Goeker M."/>
        </authorList>
    </citation>
    <scope>NUCLEOTIDE SEQUENCE [LARGE SCALE GENOMIC DNA]</scope>
    <source>
        <strain evidence="11 12">ATCC BAA-1881</strain>
    </source>
</reference>
<keyword evidence="3" id="KW-0378">Hydrolase</keyword>
<comment type="caution">
    <text evidence="11">The sequence shown here is derived from an EMBL/GenBank/DDBJ whole genome shotgun (WGS) entry which is preliminary data.</text>
</comment>
<dbReference type="OrthoDB" id="7252792at2"/>
<evidence type="ECO:0000256" key="2">
    <source>
        <dbReference type="ARBA" id="ARBA00022729"/>
    </source>
</evidence>
<accession>A0A326UEK6</accession>
<evidence type="ECO:0000256" key="4">
    <source>
        <dbReference type="ARBA" id="ARBA00022960"/>
    </source>
</evidence>
<dbReference type="InterPro" id="IPR012338">
    <property type="entry name" value="Beta-lactam/transpept-like"/>
</dbReference>
<dbReference type="Pfam" id="PF00768">
    <property type="entry name" value="Peptidase_S11"/>
    <property type="match status" value="1"/>
</dbReference>
<keyword evidence="2" id="KW-0732">Signal</keyword>
<dbReference type="EMBL" id="QKUF01000001">
    <property type="protein sequence ID" value="PZW36474.1"/>
    <property type="molecule type" value="Genomic_DNA"/>
</dbReference>
<feature type="domain" description="Peptidase S11 D-alanyl-D-alanine carboxypeptidase A N-terminal" evidence="10">
    <location>
        <begin position="78"/>
        <end position="310"/>
    </location>
</feature>
<dbReference type="SUPFAM" id="SSF56601">
    <property type="entry name" value="beta-lactamase/transpeptidase-like"/>
    <property type="match status" value="1"/>
</dbReference>
<dbReference type="InterPro" id="IPR018044">
    <property type="entry name" value="Peptidase_S11"/>
</dbReference>
<dbReference type="GO" id="GO:0071555">
    <property type="term" value="P:cell wall organization"/>
    <property type="evidence" value="ECO:0007669"/>
    <property type="project" value="UniProtKB-KW"/>
</dbReference>
<evidence type="ECO:0000256" key="5">
    <source>
        <dbReference type="ARBA" id="ARBA00022984"/>
    </source>
</evidence>
<keyword evidence="11" id="KW-0121">Carboxypeptidase</keyword>
<evidence type="ECO:0000256" key="8">
    <source>
        <dbReference type="PIRSR" id="PIRSR618044-2"/>
    </source>
</evidence>
<dbReference type="PANTHER" id="PTHR21581">
    <property type="entry name" value="D-ALANYL-D-ALANINE CARBOXYPEPTIDASE"/>
    <property type="match status" value="1"/>
</dbReference>
<keyword evidence="12" id="KW-1185">Reference proteome</keyword>
<evidence type="ECO:0000256" key="6">
    <source>
        <dbReference type="ARBA" id="ARBA00023316"/>
    </source>
</evidence>
<evidence type="ECO:0000313" key="11">
    <source>
        <dbReference type="EMBL" id="PZW36474.1"/>
    </source>
</evidence>
<proteinExistence type="inferred from homology"/>
<gene>
    <name evidence="11" type="ORF">EI42_00648</name>
</gene>
<feature type="active site" evidence="7">
    <location>
        <position position="171"/>
    </location>
</feature>
<dbReference type="GO" id="GO:0008360">
    <property type="term" value="P:regulation of cell shape"/>
    <property type="evidence" value="ECO:0007669"/>
    <property type="project" value="UniProtKB-KW"/>
</dbReference>
<feature type="binding site" evidence="8">
    <location>
        <position position="281"/>
    </location>
    <ligand>
        <name>substrate</name>
    </ligand>
</feature>
<keyword evidence="4" id="KW-0133">Cell shape</keyword>
<protein>
    <submittedName>
        <fullName evidence="11">D-alanyl-D-alanine carboxypeptidase (Penicillin-binding protein 5/6)</fullName>
    </submittedName>
</protein>
<evidence type="ECO:0000256" key="3">
    <source>
        <dbReference type="ARBA" id="ARBA00022801"/>
    </source>
</evidence>
<dbReference type="GO" id="GO:0009252">
    <property type="term" value="P:peptidoglycan biosynthetic process"/>
    <property type="evidence" value="ECO:0007669"/>
    <property type="project" value="UniProtKB-KW"/>
</dbReference>
<dbReference type="Gene3D" id="3.40.710.10">
    <property type="entry name" value="DD-peptidase/beta-lactamase superfamily"/>
    <property type="match status" value="1"/>
</dbReference>
<dbReference type="InterPro" id="IPR001967">
    <property type="entry name" value="Peptidase_S11_N"/>
</dbReference>
<feature type="active site" description="Acyl-ester intermediate" evidence="7">
    <location>
        <position position="112"/>
    </location>
</feature>
<evidence type="ECO:0000256" key="9">
    <source>
        <dbReference type="RuleBase" id="RU004016"/>
    </source>
</evidence>
<dbReference type="GO" id="GO:0009002">
    <property type="term" value="F:serine-type D-Ala-D-Ala carboxypeptidase activity"/>
    <property type="evidence" value="ECO:0007669"/>
    <property type="project" value="InterPro"/>
</dbReference>
<comment type="similarity">
    <text evidence="1 9">Belongs to the peptidase S11 family.</text>
</comment>
<evidence type="ECO:0000256" key="7">
    <source>
        <dbReference type="PIRSR" id="PIRSR618044-1"/>
    </source>
</evidence>
<keyword evidence="6" id="KW-0961">Cell wall biogenesis/degradation</keyword>
<name>A0A326UEK6_THEHA</name>